<dbReference type="AlphaFoldDB" id="C1FFQ4"/>
<feature type="coiled-coil region" evidence="1">
    <location>
        <begin position="219"/>
        <end position="246"/>
    </location>
</feature>
<dbReference type="GeneID" id="8245502"/>
<evidence type="ECO:0000256" key="1">
    <source>
        <dbReference type="SAM" id="Coils"/>
    </source>
</evidence>
<dbReference type="Proteomes" id="UP000002009">
    <property type="component" value="Chromosome 8"/>
</dbReference>
<evidence type="ECO:0000313" key="3">
    <source>
        <dbReference type="EMBL" id="ACO69412.1"/>
    </source>
</evidence>
<feature type="region of interest" description="Disordered" evidence="2">
    <location>
        <begin position="1"/>
        <end position="147"/>
    </location>
</feature>
<keyword evidence="1" id="KW-0175">Coiled coil</keyword>
<dbReference type="InParanoid" id="C1FFQ4"/>
<protein>
    <submittedName>
        <fullName evidence="3">Uncharacterized protein</fullName>
    </submittedName>
</protein>
<evidence type="ECO:0000256" key="2">
    <source>
        <dbReference type="SAM" id="MobiDB-lite"/>
    </source>
</evidence>
<organism evidence="3 4">
    <name type="scientific">Micromonas commoda (strain RCC299 / NOUM17 / CCMP2709)</name>
    <name type="common">Picoplanktonic green alga</name>
    <dbReference type="NCBI Taxonomy" id="296587"/>
    <lineage>
        <taxon>Eukaryota</taxon>
        <taxon>Viridiplantae</taxon>
        <taxon>Chlorophyta</taxon>
        <taxon>Mamiellophyceae</taxon>
        <taxon>Mamiellales</taxon>
        <taxon>Mamiellaceae</taxon>
        <taxon>Micromonas</taxon>
    </lineage>
</organism>
<feature type="compositionally biased region" description="Basic and acidic residues" evidence="2">
    <location>
        <begin position="16"/>
        <end position="65"/>
    </location>
</feature>
<dbReference type="RefSeq" id="XP_002508154.1">
    <property type="nucleotide sequence ID" value="XM_002508108.1"/>
</dbReference>
<evidence type="ECO:0000313" key="4">
    <source>
        <dbReference type="Proteomes" id="UP000002009"/>
    </source>
</evidence>
<name>C1FFQ4_MICCC</name>
<feature type="compositionally biased region" description="Pro residues" evidence="2">
    <location>
        <begin position="119"/>
        <end position="133"/>
    </location>
</feature>
<gene>
    <name evidence="3" type="ORF">MICPUN_53034</name>
</gene>
<dbReference type="EMBL" id="CP001575">
    <property type="protein sequence ID" value="ACO69412.1"/>
    <property type="molecule type" value="Genomic_DNA"/>
</dbReference>
<dbReference type="KEGG" id="mis:MICPUN_53034"/>
<reference evidence="3 4" key="1">
    <citation type="journal article" date="2009" name="Science">
        <title>Green evolution and dynamic adaptations revealed by genomes of the marine picoeukaryotes Micromonas.</title>
        <authorList>
            <person name="Worden A.Z."/>
            <person name="Lee J.H."/>
            <person name="Mock T."/>
            <person name="Rouze P."/>
            <person name="Simmons M.P."/>
            <person name="Aerts A.L."/>
            <person name="Allen A.E."/>
            <person name="Cuvelier M.L."/>
            <person name="Derelle E."/>
            <person name="Everett M.V."/>
            <person name="Foulon E."/>
            <person name="Grimwood J."/>
            <person name="Gundlach H."/>
            <person name="Henrissat B."/>
            <person name="Napoli C."/>
            <person name="McDonald S.M."/>
            <person name="Parker M.S."/>
            <person name="Rombauts S."/>
            <person name="Salamov A."/>
            <person name="Von Dassow P."/>
            <person name="Badger J.H."/>
            <person name="Coutinho P.M."/>
            <person name="Demir E."/>
            <person name="Dubchak I."/>
            <person name="Gentemann C."/>
            <person name="Eikrem W."/>
            <person name="Gready J.E."/>
            <person name="John U."/>
            <person name="Lanier W."/>
            <person name="Lindquist E.A."/>
            <person name="Lucas S."/>
            <person name="Mayer K.F."/>
            <person name="Moreau H."/>
            <person name="Not F."/>
            <person name="Otillar R."/>
            <person name="Panaud O."/>
            <person name="Pangilinan J."/>
            <person name="Paulsen I."/>
            <person name="Piegu B."/>
            <person name="Poliakov A."/>
            <person name="Robbens S."/>
            <person name="Schmutz J."/>
            <person name="Toulza E."/>
            <person name="Wyss T."/>
            <person name="Zelensky A."/>
            <person name="Zhou K."/>
            <person name="Armbrust E.V."/>
            <person name="Bhattacharya D."/>
            <person name="Goodenough U.W."/>
            <person name="Van de Peer Y."/>
            <person name="Grigoriev I.V."/>
        </authorList>
    </citation>
    <scope>NUCLEOTIDE SEQUENCE [LARGE SCALE GENOMIC DNA]</scope>
    <source>
        <strain evidence="4">RCC299 / NOUM17</strain>
    </source>
</reference>
<keyword evidence="4" id="KW-1185">Reference proteome</keyword>
<accession>C1FFQ4</accession>
<proteinExistence type="predicted"/>
<sequence>MSKSRGAHGVLSQGFVEKEAAMDERRKREREELEALRAEADAKLRLARETLESARKERESARKEWGGLGGGVPGASRDLMPPPPPRSAMPTPRQLRLDSEPSTPRDFSDAPAGSAPKGDPNPNPNPNPDPNDPGPSGDAPGVTPGDAAIEALVDNLARRTAEAEKKLTRAENLAAGSQIGGSKVNVASGIAALRSRLARIAVNSRRLTHAVEEGDGPSKKETIAQLEQQERELASWFAELQSQLEALFARPKTARRSAVRSSWN</sequence>